<dbReference type="Gene3D" id="3.30.530.20">
    <property type="match status" value="1"/>
</dbReference>
<keyword evidence="9" id="KW-1015">Disulfide bond</keyword>
<dbReference type="EMBL" id="BSYO01000005">
    <property type="protein sequence ID" value="GMH04180.1"/>
    <property type="molecule type" value="Genomic_DNA"/>
</dbReference>
<dbReference type="GO" id="GO:0005737">
    <property type="term" value="C:cytoplasm"/>
    <property type="evidence" value="ECO:0007669"/>
    <property type="project" value="UniProtKB-SubCell"/>
</dbReference>
<evidence type="ECO:0000256" key="8">
    <source>
        <dbReference type="ARBA" id="ARBA00023136"/>
    </source>
</evidence>
<evidence type="ECO:0000256" key="11">
    <source>
        <dbReference type="ARBA" id="ARBA00023242"/>
    </source>
</evidence>
<evidence type="ECO:0008006" key="15">
    <source>
        <dbReference type="Google" id="ProtNLM"/>
    </source>
</evidence>
<keyword evidence="5" id="KW-1003">Cell membrane</keyword>
<keyword evidence="7" id="KW-0938">Abscisic acid signaling pathway</keyword>
<accession>A0AAD3S4A1</accession>
<dbReference type="PANTHER" id="PTHR31213:SF138">
    <property type="entry name" value="ABSCISIC ACID RECEPTOR PYL6"/>
    <property type="match status" value="1"/>
</dbReference>
<keyword evidence="6" id="KW-0963">Cytoplasm</keyword>
<dbReference type="InterPro" id="IPR050279">
    <property type="entry name" value="Plant_def-hormone_signal"/>
</dbReference>
<evidence type="ECO:0000313" key="14">
    <source>
        <dbReference type="Proteomes" id="UP001279734"/>
    </source>
</evidence>
<dbReference type="Proteomes" id="UP001279734">
    <property type="component" value="Unassembled WGS sequence"/>
</dbReference>
<dbReference type="FunFam" id="3.30.530.20:FF:000024">
    <property type="entry name" value="Abscisic acid receptor PYL4"/>
    <property type="match status" value="1"/>
</dbReference>
<keyword evidence="8" id="KW-0472">Membrane</keyword>
<dbReference type="SUPFAM" id="SSF55961">
    <property type="entry name" value="Bet v1-like"/>
    <property type="match status" value="1"/>
</dbReference>
<dbReference type="GO" id="GO:0010427">
    <property type="term" value="F:abscisic acid binding"/>
    <property type="evidence" value="ECO:0007669"/>
    <property type="project" value="TreeGrafter"/>
</dbReference>
<proteinExistence type="inferred from homology"/>
<keyword evidence="12" id="KW-0650">Protein phosphatase inhibitor</keyword>
<evidence type="ECO:0000256" key="4">
    <source>
        <dbReference type="ARBA" id="ARBA00008594"/>
    </source>
</evidence>
<dbReference type="PANTHER" id="PTHR31213">
    <property type="entry name" value="OS08G0374000 PROTEIN-RELATED"/>
    <property type="match status" value="1"/>
</dbReference>
<comment type="caution">
    <text evidence="13">The sequence shown here is derived from an EMBL/GenBank/DDBJ whole genome shotgun (WGS) entry which is preliminary data.</text>
</comment>
<comment type="subcellular location">
    <subcellularLocation>
        <location evidence="2">Cell membrane</location>
    </subcellularLocation>
    <subcellularLocation>
        <location evidence="3">Cytoplasm</location>
    </subcellularLocation>
    <subcellularLocation>
        <location evidence="1">Nucleus</location>
    </subcellularLocation>
</comment>
<keyword evidence="11" id="KW-0539">Nucleus</keyword>
<protein>
    <recommendedName>
        <fullName evidence="15">Abscisic acid receptor PYL4</fullName>
    </recommendedName>
</protein>
<dbReference type="GO" id="GO:0038023">
    <property type="term" value="F:signaling receptor activity"/>
    <property type="evidence" value="ECO:0007669"/>
    <property type="project" value="TreeGrafter"/>
</dbReference>
<evidence type="ECO:0000256" key="10">
    <source>
        <dbReference type="ARBA" id="ARBA00023170"/>
    </source>
</evidence>
<evidence type="ECO:0000256" key="12">
    <source>
        <dbReference type="ARBA" id="ARBA00023272"/>
    </source>
</evidence>
<keyword evidence="10" id="KW-0675">Receptor</keyword>
<dbReference type="AlphaFoldDB" id="A0AAD3S4A1"/>
<dbReference type="GO" id="GO:0004864">
    <property type="term" value="F:protein phosphatase inhibitor activity"/>
    <property type="evidence" value="ECO:0007669"/>
    <property type="project" value="UniProtKB-KW"/>
</dbReference>
<evidence type="ECO:0000256" key="6">
    <source>
        <dbReference type="ARBA" id="ARBA00022490"/>
    </source>
</evidence>
<evidence type="ECO:0000256" key="5">
    <source>
        <dbReference type="ARBA" id="ARBA00022475"/>
    </source>
</evidence>
<evidence type="ECO:0000256" key="9">
    <source>
        <dbReference type="ARBA" id="ARBA00023157"/>
    </source>
</evidence>
<dbReference type="CDD" id="cd07821">
    <property type="entry name" value="PYR_PYL_RCAR_like"/>
    <property type="match status" value="1"/>
</dbReference>
<dbReference type="InterPro" id="IPR019587">
    <property type="entry name" value="Polyketide_cyclase/dehydratase"/>
</dbReference>
<dbReference type="GO" id="GO:0005886">
    <property type="term" value="C:plasma membrane"/>
    <property type="evidence" value="ECO:0007669"/>
    <property type="project" value="UniProtKB-SubCell"/>
</dbReference>
<keyword evidence="14" id="KW-1185">Reference proteome</keyword>
<dbReference type="InterPro" id="IPR023393">
    <property type="entry name" value="START-like_dom_sf"/>
</dbReference>
<dbReference type="GO" id="GO:0005634">
    <property type="term" value="C:nucleus"/>
    <property type="evidence" value="ECO:0007669"/>
    <property type="project" value="UniProtKB-SubCell"/>
</dbReference>
<name>A0AAD3S4A1_NEPGR</name>
<evidence type="ECO:0000256" key="7">
    <source>
        <dbReference type="ARBA" id="ARBA00022682"/>
    </source>
</evidence>
<reference evidence="13" key="1">
    <citation type="submission" date="2023-05" db="EMBL/GenBank/DDBJ databases">
        <title>Nepenthes gracilis genome sequencing.</title>
        <authorList>
            <person name="Fukushima K."/>
        </authorList>
    </citation>
    <scope>NUCLEOTIDE SEQUENCE</scope>
    <source>
        <strain evidence="13">SING2019-196</strain>
    </source>
</reference>
<evidence type="ECO:0000256" key="3">
    <source>
        <dbReference type="ARBA" id="ARBA00004496"/>
    </source>
</evidence>
<comment type="similarity">
    <text evidence="4">Belongs to the PYR/PYL/RCAR abscisic acid intracellular receptor family.</text>
</comment>
<sequence length="218" mass="23994">MPSTLQLQRANTLTPTAAIASADITNVHLFEHSLPHVLSRQLSPSSITPIPEVLFSYHNHRVGPNQCSSAVVRTISAPVPTVWSVVRRFDNPQAYKHFLKSCHVILGNGDIGTLRDVRVVSGLPASSSTERLDILDEDRHVISFSVVGGEHRLHNYRSVTTLHSTKDGHGTVVIESYVVDVPSGNTREETCVFVDTIVGCNLRSLAKIAEKMDRTQRL</sequence>
<dbReference type="Pfam" id="PF10604">
    <property type="entry name" value="Polyketide_cyc2"/>
    <property type="match status" value="1"/>
</dbReference>
<gene>
    <name evidence="13" type="ORF">Nepgr_006019</name>
</gene>
<evidence type="ECO:0000256" key="1">
    <source>
        <dbReference type="ARBA" id="ARBA00004123"/>
    </source>
</evidence>
<dbReference type="GO" id="GO:0009738">
    <property type="term" value="P:abscisic acid-activated signaling pathway"/>
    <property type="evidence" value="ECO:0007669"/>
    <property type="project" value="UniProtKB-KW"/>
</dbReference>
<evidence type="ECO:0000313" key="13">
    <source>
        <dbReference type="EMBL" id="GMH04180.1"/>
    </source>
</evidence>
<evidence type="ECO:0000256" key="2">
    <source>
        <dbReference type="ARBA" id="ARBA00004236"/>
    </source>
</evidence>
<organism evidence="13 14">
    <name type="scientific">Nepenthes gracilis</name>
    <name type="common">Slender pitcher plant</name>
    <dbReference type="NCBI Taxonomy" id="150966"/>
    <lineage>
        <taxon>Eukaryota</taxon>
        <taxon>Viridiplantae</taxon>
        <taxon>Streptophyta</taxon>
        <taxon>Embryophyta</taxon>
        <taxon>Tracheophyta</taxon>
        <taxon>Spermatophyta</taxon>
        <taxon>Magnoliopsida</taxon>
        <taxon>eudicotyledons</taxon>
        <taxon>Gunneridae</taxon>
        <taxon>Pentapetalae</taxon>
        <taxon>Caryophyllales</taxon>
        <taxon>Nepenthaceae</taxon>
        <taxon>Nepenthes</taxon>
    </lineage>
</organism>